<organism evidence="2 3">
    <name type="scientific">Exophiala bonariae</name>
    <dbReference type="NCBI Taxonomy" id="1690606"/>
    <lineage>
        <taxon>Eukaryota</taxon>
        <taxon>Fungi</taxon>
        <taxon>Dikarya</taxon>
        <taxon>Ascomycota</taxon>
        <taxon>Pezizomycotina</taxon>
        <taxon>Eurotiomycetes</taxon>
        <taxon>Chaetothyriomycetidae</taxon>
        <taxon>Chaetothyriales</taxon>
        <taxon>Herpotrichiellaceae</taxon>
        <taxon>Exophiala</taxon>
    </lineage>
</organism>
<dbReference type="Proteomes" id="UP001358417">
    <property type="component" value="Unassembled WGS sequence"/>
</dbReference>
<keyword evidence="3" id="KW-1185">Reference proteome</keyword>
<name>A0AAV9MW50_9EURO</name>
<feature type="compositionally biased region" description="Polar residues" evidence="1">
    <location>
        <begin position="17"/>
        <end position="35"/>
    </location>
</feature>
<gene>
    <name evidence="2" type="ORF">LTR84_010304</name>
</gene>
<protein>
    <recommendedName>
        <fullName evidence="4">Transcription factor domain-containing protein</fullName>
    </recommendedName>
</protein>
<feature type="region of interest" description="Disordered" evidence="1">
    <location>
        <begin position="1"/>
        <end position="35"/>
    </location>
</feature>
<dbReference type="RefSeq" id="XP_064700576.1">
    <property type="nucleotide sequence ID" value="XM_064853841.1"/>
</dbReference>
<sequence length="645" mass="72144">MAEWAHLIRDNPDDEGTSNVTDMNDADTNATSSDTISPQYVHQRDADSSMALWKGSPIHLLNSSVASQILNTSLGDVYNSMMSGITTRYLDYNCNLFAGPYKYTFEPEDLGQPMTPADAETQNPGTGIPVNIPNSKRNYLPPWRRSNCNYLPDTLQNRTFLPEQVDSQISRVTMIGVARFLDNFGPLYGNCVNRETRESDEKALTAVLQAFALQFAPSDSRSGPLELNFSPSQVNSRFQKPKSNNAQVYKAAWHHAYQNLLDSSDNRTFVHIYTVFLFQMTVVPSEGPAAKDVEGTPLGFLDLALLQMTELQRLVESYSKDLKFESLYRFLLDSSLAIFRWYGIVRDSIASMLSDRACFMDEPPIRIRDISQQSAVDTAEQWQQPSSFEQCVASNCQNAAGDLFHMLRQMTHLKQFIATATPEIDSAILKTRVESAIILTEGFDSTYQPWLEQCIVMFYRLSNKSKLATAFLLLFWNLGHLCLVEQIHYAAHLLGPDVGHALLCKADTLQESAVAFVLAIARRIVDVSSNGEFKLINSIQAKLQFVSHHANTALVVMALVKGIEHTIDYNLSKQPAKKQTRTGGSNPNAQPVWIPSIKPLLTCLLALESTVSGVFTARPALQKLMHEYSDVLMDCWSSEDSRESI</sequence>
<dbReference type="GeneID" id="89978462"/>
<accession>A0AAV9MW50</accession>
<evidence type="ECO:0000313" key="3">
    <source>
        <dbReference type="Proteomes" id="UP001358417"/>
    </source>
</evidence>
<reference evidence="2 3" key="1">
    <citation type="submission" date="2023-08" db="EMBL/GenBank/DDBJ databases">
        <title>Black Yeasts Isolated from many extreme environments.</title>
        <authorList>
            <person name="Coleine C."/>
            <person name="Stajich J.E."/>
            <person name="Selbmann L."/>
        </authorList>
    </citation>
    <scope>NUCLEOTIDE SEQUENCE [LARGE SCALE GENOMIC DNA]</scope>
    <source>
        <strain evidence="2 3">CCFEE 5792</strain>
    </source>
</reference>
<evidence type="ECO:0000256" key="1">
    <source>
        <dbReference type="SAM" id="MobiDB-lite"/>
    </source>
</evidence>
<feature type="compositionally biased region" description="Basic and acidic residues" evidence="1">
    <location>
        <begin position="1"/>
        <end position="11"/>
    </location>
</feature>
<evidence type="ECO:0000313" key="2">
    <source>
        <dbReference type="EMBL" id="KAK5044932.1"/>
    </source>
</evidence>
<dbReference type="EMBL" id="JAVRRD010000041">
    <property type="protein sequence ID" value="KAK5044932.1"/>
    <property type="molecule type" value="Genomic_DNA"/>
</dbReference>
<dbReference type="AlphaFoldDB" id="A0AAV9MW50"/>
<evidence type="ECO:0008006" key="4">
    <source>
        <dbReference type="Google" id="ProtNLM"/>
    </source>
</evidence>
<proteinExistence type="predicted"/>
<comment type="caution">
    <text evidence="2">The sequence shown here is derived from an EMBL/GenBank/DDBJ whole genome shotgun (WGS) entry which is preliminary data.</text>
</comment>